<sequence length="295" mass="33281">MAPKRKLFEVTPSQDLHDYFLITKIPNHPKSNTFVNDILSGVDDLKTVISRGLDYNTTSLAFRVPDKDSEHISKTLVGNHKNHNKKGICTTLVKAAFHNEVALESAGFRSFPDRLMPWVGFTMFNKCTYSSAGLVPQWWKGFRPSKKDWELIKRIAADWDANPRPKQSLRHPKPFPQPRQRVPQSVQGMNVLPNVLASIHRQILGALLREINHIPSCCHHHCSLLASSSFPLHLHLRLRLRLIFILAPSLSPPSSSLSLSSSHLHPCPLFVPALFIFVFVSSSSLITTIFPSYNT</sequence>
<dbReference type="AlphaFoldDB" id="A0A9P6ACR5"/>
<keyword evidence="2" id="KW-1133">Transmembrane helix</keyword>
<accession>A0A9P6ACR5</accession>
<feature type="region of interest" description="Disordered" evidence="1">
    <location>
        <begin position="163"/>
        <end position="182"/>
    </location>
</feature>
<evidence type="ECO:0000256" key="1">
    <source>
        <dbReference type="SAM" id="MobiDB-lite"/>
    </source>
</evidence>
<dbReference type="EMBL" id="MU129677">
    <property type="protein sequence ID" value="KAF9502724.1"/>
    <property type="molecule type" value="Genomic_DNA"/>
</dbReference>
<protein>
    <submittedName>
        <fullName evidence="3">Uncharacterized protein</fullName>
    </submittedName>
</protein>
<keyword evidence="2" id="KW-0812">Transmembrane</keyword>
<gene>
    <name evidence="3" type="ORF">BS47DRAFT_1403188</name>
</gene>
<organism evidence="3 4">
    <name type="scientific">Hydnum rufescens UP504</name>
    <dbReference type="NCBI Taxonomy" id="1448309"/>
    <lineage>
        <taxon>Eukaryota</taxon>
        <taxon>Fungi</taxon>
        <taxon>Dikarya</taxon>
        <taxon>Basidiomycota</taxon>
        <taxon>Agaricomycotina</taxon>
        <taxon>Agaricomycetes</taxon>
        <taxon>Cantharellales</taxon>
        <taxon>Hydnaceae</taxon>
        <taxon>Hydnum</taxon>
    </lineage>
</organism>
<proteinExistence type="predicted"/>
<keyword evidence="4" id="KW-1185">Reference proteome</keyword>
<name>A0A9P6ACR5_9AGAM</name>
<feature type="transmembrane region" description="Helical" evidence="2">
    <location>
        <begin position="269"/>
        <end position="290"/>
    </location>
</feature>
<evidence type="ECO:0000313" key="3">
    <source>
        <dbReference type="EMBL" id="KAF9502724.1"/>
    </source>
</evidence>
<comment type="caution">
    <text evidence="3">The sequence shown here is derived from an EMBL/GenBank/DDBJ whole genome shotgun (WGS) entry which is preliminary data.</text>
</comment>
<evidence type="ECO:0000313" key="4">
    <source>
        <dbReference type="Proteomes" id="UP000886523"/>
    </source>
</evidence>
<keyword evidence="2" id="KW-0472">Membrane</keyword>
<dbReference type="Proteomes" id="UP000886523">
    <property type="component" value="Unassembled WGS sequence"/>
</dbReference>
<evidence type="ECO:0000256" key="2">
    <source>
        <dbReference type="SAM" id="Phobius"/>
    </source>
</evidence>
<reference evidence="3" key="1">
    <citation type="journal article" date="2020" name="Nat. Commun.">
        <title>Large-scale genome sequencing of mycorrhizal fungi provides insights into the early evolution of symbiotic traits.</title>
        <authorList>
            <person name="Miyauchi S."/>
            <person name="Kiss E."/>
            <person name="Kuo A."/>
            <person name="Drula E."/>
            <person name="Kohler A."/>
            <person name="Sanchez-Garcia M."/>
            <person name="Morin E."/>
            <person name="Andreopoulos B."/>
            <person name="Barry K.W."/>
            <person name="Bonito G."/>
            <person name="Buee M."/>
            <person name="Carver A."/>
            <person name="Chen C."/>
            <person name="Cichocki N."/>
            <person name="Clum A."/>
            <person name="Culley D."/>
            <person name="Crous P.W."/>
            <person name="Fauchery L."/>
            <person name="Girlanda M."/>
            <person name="Hayes R.D."/>
            <person name="Keri Z."/>
            <person name="LaButti K."/>
            <person name="Lipzen A."/>
            <person name="Lombard V."/>
            <person name="Magnuson J."/>
            <person name="Maillard F."/>
            <person name="Murat C."/>
            <person name="Nolan M."/>
            <person name="Ohm R.A."/>
            <person name="Pangilinan J."/>
            <person name="Pereira M.F."/>
            <person name="Perotto S."/>
            <person name="Peter M."/>
            <person name="Pfister S."/>
            <person name="Riley R."/>
            <person name="Sitrit Y."/>
            <person name="Stielow J.B."/>
            <person name="Szollosi G."/>
            <person name="Zifcakova L."/>
            <person name="Stursova M."/>
            <person name="Spatafora J.W."/>
            <person name="Tedersoo L."/>
            <person name="Vaario L.M."/>
            <person name="Yamada A."/>
            <person name="Yan M."/>
            <person name="Wang P."/>
            <person name="Xu J."/>
            <person name="Bruns T."/>
            <person name="Baldrian P."/>
            <person name="Vilgalys R."/>
            <person name="Dunand C."/>
            <person name="Henrissat B."/>
            <person name="Grigoriev I.V."/>
            <person name="Hibbett D."/>
            <person name="Nagy L.G."/>
            <person name="Martin F.M."/>
        </authorList>
    </citation>
    <scope>NUCLEOTIDE SEQUENCE</scope>
    <source>
        <strain evidence="3">UP504</strain>
    </source>
</reference>